<comment type="caution">
    <text evidence="1">The sequence shown here is derived from an EMBL/GenBank/DDBJ whole genome shotgun (WGS) entry which is preliminary data.</text>
</comment>
<name>A0AAP3X8U0_PEDAC</name>
<reference evidence="1" key="2">
    <citation type="submission" date="2023-10" db="EMBL/GenBank/DDBJ databases">
        <authorList>
            <person name="Khurajog B."/>
        </authorList>
    </citation>
    <scope>NUCLEOTIDE SEQUENCE</scope>
    <source>
        <strain evidence="1">BF9</strain>
    </source>
</reference>
<evidence type="ECO:0000313" key="1">
    <source>
        <dbReference type="EMBL" id="MDV2620750.1"/>
    </source>
</evidence>
<gene>
    <name evidence="1" type="ORF">R0G89_03260</name>
</gene>
<proteinExistence type="predicted"/>
<dbReference type="EMBL" id="JAWJAV010000002">
    <property type="protein sequence ID" value="MDV2620750.1"/>
    <property type="molecule type" value="Genomic_DNA"/>
</dbReference>
<dbReference type="RefSeq" id="WP_008841574.1">
    <property type="nucleotide sequence ID" value="NZ_CP035154.1"/>
</dbReference>
<protein>
    <submittedName>
        <fullName evidence="1">Uncharacterized protein</fullName>
    </submittedName>
</protein>
<organism evidence="1 2">
    <name type="scientific">Pediococcus acidilactici</name>
    <dbReference type="NCBI Taxonomy" id="1254"/>
    <lineage>
        <taxon>Bacteria</taxon>
        <taxon>Bacillati</taxon>
        <taxon>Bacillota</taxon>
        <taxon>Bacilli</taxon>
        <taxon>Lactobacillales</taxon>
        <taxon>Lactobacillaceae</taxon>
        <taxon>Pediococcus</taxon>
        <taxon>Pediococcus acidilactici group</taxon>
    </lineage>
</organism>
<accession>A0AAP3X8U0</accession>
<dbReference type="Proteomes" id="UP001280897">
    <property type="component" value="Unassembled WGS sequence"/>
</dbReference>
<evidence type="ECO:0000313" key="2">
    <source>
        <dbReference type="Proteomes" id="UP001280897"/>
    </source>
</evidence>
<dbReference type="AlphaFoldDB" id="A0AAP3X8U0"/>
<sequence>MKVEPNIVLSVFITNMEDINHHEDTTNVDIPSKVATQAHSLENFQVPYYLLTNEPSQEKIENLSIVNVNLDRIYHNYSDLSVYFLRIFMAFKFLQDHPEIEKAAITDASDVTMLNYPFDRVKPDTLYMGDEPHSVALSVQTFIEDDPQYIYDYLLENSDLFLTLNPGVLVGTREILIEYLGIMVKLLSEAKLKFKQGDETYHLGPYDMSISNYVAYKYFSDRLIHGREVSTIFNGYQERSSAWFKHK</sequence>
<reference evidence="1" key="1">
    <citation type="journal article" date="2023" name="PeerJ">
        <title>Selection and evaluation of lactic acid bacteria from chicken feces in Thailand as potential probiotics.</title>
        <authorList>
            <person name="Khurajog B."/>
            <person name="Disastra Y."/>
            <person name="Lawwyne L.D."/>
            <person name="Sirichokchatchawan W."/>
            <person name="Niyomtham W."/>
            <person name="Yindee J."/>
            <person name="Hampson D.J."/>
            <person name="Prapasarakul N."/>
        </authorList>
    </citation>
    <scope>NUCLEOTIDE SEQUENCE</scope>
    <source>
        <strain evidence="1">BF9</strain>
    </source>
</reference>